<evidence type="ECO:0000313" key="3">
    <source>
        <dbReference type="Proteomes" id="UP000288212"/>
    </source>
</evidence>
<feature type="transmembrane region" description="Helical" evidence="1">
    <location>
        <begin position="61"/>
        <end position="82"/>
    </location>
</feature>
<dbReference type="Proteomes" id="UP000288212">
    <property type="component" value="Unassembled WGS sequence"/>
</dbReference>
<sequence length="220" mass="24548">MKHLPLLGVLSAVLLFWWSAGLYPGGTQLDPTTVGYSWNENTISALFQPYAVNGEPNPARWYATFAVFLFCLSVAVVFHTIATFAQRWSRRVYAGEASPHGRIIRIAGFGTAIFAFLVTTPLHHIKVTLALVCFLTLAVTLLHWLWQLRAWELFLLGLLALALPVMNAILFYGQIGYEWLPPIQKAGKLVAGLWLFAVYYGVPGLKAYVRAKGLCHTLNR</sequence>
<feature type="transmembrane region" description="Helical" evidence="1">
    <location>
        <begin position="128"/>
        <end position="146"/>
    </location>
</feature>
<name>A0A432VSX2_9GAMM</name>
<keyword evidence="1" id="KW-0812">Transmembrane</keyword>
<dbReference type="RefSeq" id="WP_126793070.1">
    <property type="nucleotide sequence ID" value="NZ_PIPI01000005.1"/>
</dbReference>
<keyword evidence="1" id="KW-0472">Membrane</keyword>
<accession>A0A432VSX2</accession>
<gene>
    <name evidence="2" type="ORF">CWE06_08400</name>
</gene>
<protein>
    <recommendedName>
        <fullName evidence="4">DUF998 domain-containing protein</fullName>
    </recommendedName>
</protein>
<evidence type="ECO:0000313" key="2">
    <source>
        <dbReference type="EMBL" id="RUO19541.1"/>
    </source>
</evidence>
<evidence type="ECO:0008006" key="4">
    <source>
        <dbReference type="Google" id="ProtNLM"/>
    </source>
</evidence>
<organism evidence="2 3">
    <name type="scientific">Aliidiomarina haloalkalitolerans</name>
    <dbReference type="NCBI Taxonomy" id="859059"/>
    <lineage>
        <taxon>Bacteria</taxon>
        <taxon>Pseudomonadati</taxon>
        <taxon>Pseudomonadota</taxon>
        <taxon>Gammaproteobacteria</taxon>
        <taxon>Alteromonadales</taxon>
        <taxon>Idiomarinaceae</taxon>
        <taxon>Aliidiomarina</taxon>
    </lineage>
</organism>
<reference evidence="2 3" key="1">
    <citation type="journal article" date="2011" name="Front. Microbiol.">
        <title>Genomic signatures of strain selection and enhancement in Bacillus atrophaeus var. globigii, a historical biowarfare simulant.</title>
        <authorList>
            <person name="Gibbons H.S."/>
            <person name="Broomall S.M."/>
            <person name="McNew L.A."/>
            <person name="Daligault H."/>
            <person name="Chapman C."/>
            <person name="Bruce D."/>
            <person name="Karavis M."/>
            <person name="Krepps M."/>
            <person name="McGregor P.A."/>
            <person name="Hong C."/>
            <person name="Park K.H."/>
            <person name="Akmal A."/>
            <person name="Feldman A."/>
            <person name="Lin J.S."/>
            <person name="Chang W.E."/>
            <person name="Higgs B.W."/>
            <person name="Demirev P."/>
            <person name="Lindquist J."/>
            <person name="Liem A."/>
            <person name="Fochler E."/>
            <person name="Read T.D."/>
            <person name="Tapia R."/>
            <person name="Johnson S."/>
            <person name="Bishop-Lilly K.A."/>
            <person name="Detter C."/>
            <person name="Han C."/>
            <person name="Sozhamannan S."/>
            <person name="Rosenzweig C.N."/>
            <person name="Skowronski E.W."/>
        </authorList>
    </citation>
    <scope>NUCLEOTIDE SEQUENCE [LARGE SCALE GENOMIC DNA]</scope>
    <source>
        <strain evidence="2 3">AK5</strain>
    </source>
</reference>
<dbReference type="OrthoDB" id="7067097at2"/>
<comment type="caution">
    <text evidence="2">The sequence shown here is derived from an EMBL/GenBank/DDBJ whole genome shotgun (WGS) entry which is preliminary data.</text>
</comment>
<feature type="transmembrane region" description="Helical" evidence="1">
    <location>
        <begin position="103"/>
        <end position="122"/>
    </location>
</feature>
<feature type="transmembrane region" description="Helical" evidence="1">
    <location>
        <begin position="153"/>
        <end position="177"/>
    </location>
</feature>
<dbReference type="AlphaFoldDB" id="A0A432VSX2"/>
<feature type="transmembrane region" description="Helical" evidence="1">
    <location>
        <begin position="189"/>
        <end position="209"/>
    </location>
</feature>
<proteinExistence type="predicted"/>
<evidence type="ECO:0000256" key="1">
    <source>
        <dbReference type="SAM" id="Phobius"/>
    </source>
</evidence>
<keyword evidence="1" id="KW-1133">Transmembrane helix</keyword>
<keyword evidence="3" id="KW-1185">Reference proteome</keyword>
<dbReference type="EMBL" id="PIPI01000005">
    <property type="protein sequence ID" value="RUO19541.1"/>
    <property type="molecule type" value="Genomic_DNA"/>
</dbReference>